<keyword evidence="9" id="KW-1185">Reference proteome</keyword>
<dbReference type="Proteomes" id="UP000287605">
    <property type="component" value="Unassembled WGS sequence"/>
</dbReference>
<dbReference type="AlphaFoldDB" id="A0A430B470"/>
<dbReference type="EMBL" id="NGKA01000002">
    <property type="protein sequence ID" value="RSU15124.1"/>
    <property type="molecule type" value="Genomic_DNA"/>
</dbReference>
<feature type="transmembrane region" description="Helical" evidence="6">
    <location>
        <begin position="50"/>
        <end position="73"/>
    </location>
</feature>
<evidence type="ECO:0000256" key="5">
    <source>
        <dbReference type="ARBA" id="ARBA00023136"/>
    </source>
</evidence>
<keyword evidence="4 6" id="KW-1133">Transmembrane helix</keyword>
<feature type="transmembrane region" description="Helical" evidence="6">
    <location>
        <begin position="17"/>
        <end position="38"/>
    </location>
</feature>
<comment type="subcellular location">
    <subcellularLocation>
        <location evidence="1">Membrane</location>
        <topology evidence="1">Multi-pass membrane protein</topology>
    </subcellularLocation>
</comment>
<gene>
    <name evidence="8" type="ORF">CBF29_01985</name>
</gene>
<organism evidence="8 9">
    <name type="scientific">Vagococcus elongatus</name>
    <dbReference type="NCBI Taxonomy" id="180344"/>
    <lineage>
        <taxon>Bacteria</taxon>
        <taxon>Bacillati</taxon>
        <taxon>Bacillota</taxon>
        <taxon>Bacilli</taxon>
        <taxon>Lactobacillales</taxon>
        <taxon>Enterococcaceae</taxon>
        <taxon>Vagococcus</taxon>
    </lineage>
</organism>
<sequence length="138" mass="15918">MNETSGGKAMFGLSEEIIRYLIVGVLTTLVNFSVHFICRRVFKINMNLSMVAAWFFSVLFAFVTNKFIVFQNYNTEFQSLLKETLLFFGARVASLGVEFVMMNLLVEKMKLKESYAKIGTQFFIVVINYVFSKVIIFK</sequence>
<reference evidence="8 9" key="1">
    <citation type="submission" date="2017-05" db="EMBL/GenBank/DDBJ databases">
        <title>Vagococcus spp. assemblies.</title>
        <authorList>
            <person name="Gulvik C.A."/>
        </authorList>
    </citation>
    <scope>NUCLEOTIDE SEQUENCE [LARGE SCALE GENOMIC DNA]</scope>
    <source>
        <strain evidence="8 9">CCUG 51432</strain>
    </source>
</reference>
<comment type="caution">
    <text evidence="8">The sequence shown here is derived from an EMBL/GenBank/DDBJ whole genome shotgun (WGS) entry which is preliminary data.</text>
</comment>
<dbReference type="InterPro" id="IPR007267">
    <property type="entry name" value="GtrA_DPMS_TM"/>
</dbReference>
<accession>A0A430B470</accession>
<dbReference type="InterPro" id="IPR051401">
    <property type="entry name" value="GtrA_CellWall_Glycosyl"/>
</dbReference>
<evidence type="ECO:0000256" key="6">
    <source>
        <dbReference type="SAM" id="Phobius"/>
    </source>
</evidence>
<feature type="transmembrane region" description="Helical" evidence="6">
    <location>
        <begin position="85"/>
        <end position="106"/>
    </location>
</feature>
<evidence type="ECO:0000313" key="8">
    <source>
        <dbReference type="EMBL" id="RSU15124.1"/>
    </source>
</evidence>
<protein>
    <recommendedName>
        <fullName evidence="7">GtrA/DPMS transmembrane domain-containing protein</fullName>
    </recommendedName>
</protein>
<evidence type="ECO:0000313" key="9">
    <source>
        <dbReference type="Proteomes" id="UP000287605"/>
    </source>
</evidence>
<keyword evidence="5 6" id="KW-0472">Membrane</keyword>
<evidence type="ECO:0000256" key="1">
    <source>
        <dbReference type="ARBA" id="ARBA00004141"/>
    </source>
</evidence>
<evidence type="ECO:0000256" key="2">
    <source>
        <dbReference type="ARBA" id="ARBA00009399"/>
    </source>
</evidence>
<dbReference type="OrthoDB" id="361483at2"/>
<dbReference type="GO" id="GO:0005886">
    <property type="term" value="C:plasma membrane"/>
    <property type="evidence" value="ECO:0007669"/>
    <property type="project" value="TreeGrafter"/>
</dbReference>
<dbReference type="Pfam" id="PF04138">
    <property type="entry name" value="GtrA_DPMS_TM"/>
    <property type="match status" value="1"/>
</dbReference>
<dbReference type="PANTHER" id="PTHR38459">
    <property type="entry name" value="PROPHAGE BACTOPRENOL-LINKED GLUCOSE TRANSLOCASE HOMOLOG"/>
    <property type="match status" value="1"/>
</dbReference>
<dbReference type="PANTHER" id="PTHR38459:SF5">
    <property type="entry name" value="CELL WALL TEICHOIC ACID GLYCOSYLATION PROTEIN GTCA"/>
    <property type="match status" value="1"/>
</dbReference>
<feature type="domain" description="GtrA/DPMS transmembrane" evidence="7">
    <location>
        <begin position="19"/>
        <end position="137"/>
    </location>
</feature>
<comment type="similarity">
    <text evidence="2">Belongs to the GtrA family.</text>
</comment>
<feature type="transmembrane region" description="Helical" evidence="6">
    <location>
        <begin position="118"/>
        <end position="137"/>
    </location>
</feature>
<evidence type="ECO:0000256" key="4">
    <source>
        <dbReference type="ARBA" id="ARBA00022989"/>
    </source>
</evidence>
<dbReference type="GO" id="GO:0000271">
    <property type="term" value="P:polysaccharide biosynthetic process"/>
    <property type="evidence" value="ECO:0007669"/>
    <property type="project" value="InterPro"/>
</dbReference>
<proteinExistence type="inferred from homology"/>
<evidence type="ECO:0000259" key="7">
    <source>
        <dbReference type="Pfam" id="PF04138"/>
    </source>
</evidence>
<name>A0A430B470_9ENTE</name>
<evidence type="ECO:0000256" key="3">
    <source>
        <dbReference type="ARBA" id="ARBA00022692"/>
    </source>
</evidence>
<keyword evidence="3 6" id="KW-0812">Transmembrane</keyword>